<sequence>MANRVLIIALETDAHSEERRSFTAARRVIAESPVHRNRVYGVLAKAWADCKDFQVNEVEENLYAISFHSESDLMYVLENAPWSAGGFFFFNVKQWELGMPLDEIDFSLDSYWIQVHGQNVDELTYNSANHEDKWVELKYEKLSNFCYNSSRLGHLDSVCGEEMVMSLKDPNQPIKNPKLRLVFSTPSPPKDNEHLNIEYVGSSSSGLVAGDPMNENPLNAVNLDIIPVHETLFVYFVEIPGDASALFAKGWNMLSPEGCPAKSPWTRLNPLLPLPSPGNVKFPKSGEKKKTLKKGRPVGRKQKVSPGFQIEECQLFIVPIAASGTLFLEEKKLRSEGVGGPPKATGVP</sequence>
<evidence type="ECO:0000259" key="2">
    <source>
        <dbReference type="Pfam" id="PF14111"/>
    </source>
</evidence>
<feature type="compositionally biased region" description="Basic residues" evidence="1">
    <location>
        <begin position="290"/>
        <end position="301"/>
    </location>
</feature>
<dbReference type="EMBL" id="BPVZ01000115">
    <property type="protein sequence ID" value="GKV36273.1"/>
    <property type="molecule type" value="Genomic_DNA"/>
</dbReference>
<reference evidence="4 5" key="1">
    <citation type="journal article" date="2021" name="Commun. Biol.">
        <title>The genome of Shorea leprosula (Dipterocarpaceae) highlights the ecological relevance of drought in aseasonal tropical rainforests.</title>
        <authorList>
            <person name="Ng K.K.S."/>
            <person name="Kobayashi M.J."/>
            <person name="Fawcett J.A."/>
            <person name="Hatakeyama M."/>
            <person name="Paape T."/>
            <person name="Ng C.H."/>
            <person name="Ang C.C."/>
            <person name="Tnah L.H."/>
            <person name="Lee C.T."/>
            <person name="Nishiyama T."/>
            <person name="Sese J."/>
            <person name="O'Brien M.J."/>
            <person name="Copetti D."/>
            <person name="Mohd Noor M.I."/>
            <person name="Ong R.C."/>
            <person name="Putra M."/>
            <person name="Sireger I.Z."/>
            <person name="Indrioko S."/>
            <person name="Kosugi Y."/>
            <person name="Izuno A."/>
            <person name="Isagi Y."/>
            <person name="Lee S.L."/>
            <person name="Shimizu K.K."/>
        </authorList>
    </citation>
    <scope>NUCLEOTIDE SEQUENCE [LARGE SCALE GENOMIC DNA]</scope>
    <source>
        <strain evidence="4">214</strain>
    </source>
</reference>
<accession>A0AAV5LH32</accession>
<gene>
    <name evidence="4" type="ORF">SLEP1_g44421</name>
</gene>
<feature type="domain" description="Zinc knuckle CX2CX4HX4C" evidence="3">
    <location>
        <begin position="130"/>
        <end position="159"/>
    </location>
</feature>
<proteinExistence type="predicted"/>
<evidence type="ECO:0000313" key="4">
    <source>
        <dbReference type="EMBL" id="GKV36273.1"/>
    </source>
</evidence>
<dbReference type="InterPro" id="IPR025836">
    <property type="entry name" value="Zn_knuckle_CX2CX4HX4C"/>
</dbReference>
<comment type="caution">
    <text evidence="4">The sequence shown here is derived from an EMBL/GenBank/DDBJ whole genome shotgun (WGS) entry which is preliminary data.</text>
</comment>
<feature type="domain" description="DUF4283" evidence="2">
    <location>
        <begin position="36"/>
        <end position="98"/>
    </location>
</feature>
<protein>
    <recommendedName>
        <fullName evidence="6">DUF4283 domain-containing protein</fullName>
    </recommendedName>
</protein>
<name>A0AAV5LH32_9ROSI</name>
<dbReference type="Pfam" id="PF14392">
    <property type="entry name" value="zf-CCHC_4"/>
    <property type="match status" value="1"/>
</dbReference>
<dbReference type="Pfam" id="PF14111">
    <property type="entry name" value="DUF4283"/>
    <property type="match status" value="1"/>
</dbReference>
<keyword evidence="5" id="KW-1185">Reference proteome</keyword>
<evidence type="ECO:0000256" key="1">
    <source>
        <dbReference type="SAM" id="MobiDB-lite"/>
    </source>
</evidence>
<evidence type="ECO:0000313" key="5">
    <source>
        <dbReference type="Proteomes" id="UP001054252"/>
    </source>
</evidence>
<evidence type="ECO:0000259" key="3">
    <source>
        <dbReference type="Pfam" id="PF14392"/>
    </source>
</evidence>
<organism evidence="4 5">
    <name type="scientific">Rubroshorea leprosula</name>
    <dbReference type="NCBI Taxonomy" id="152421"/>
    <lineage>
        <taxon>Eukaryota</taxon>
        <taxon>Viridiplantae</taxon>
        <taxon>Streptophyta</taxon>
        <taxon>Embryophyta</taxon>
        <taxon>Tracheophyta</taxon>
        <taxon>Spermatophyta</taxon>
        <taxon>Magnoliopsida</taxon>
        <taxon>eudicotyledons</taxon>
        <taxon>Gunneridae</taxon>
        <taxon>Pentapetalae</taxon>
        <taxon>rosids</taxon>
        <taxon>malvids</taxon>
        <taxon>Malvales</taxon>
        <taxon>Dipterocarpaceae</taxon>
        <taxon>Rubroshorea</taxon>
    </lineage>
</organism>
<feature type="region of interest" description="Disordered" evidence="1">
    <location>
        <begin position="276"/>
        <end position="301"/>
    </location>
</feature>
<dbReference type="Proteomes" id="UP001054252">
    <property type="component" value="Unassembled WGS sequence"/>
</dbReference>
<dbReference type="AlphaFoldDB" id="A0AAV5LH32"/>
<dbReference type="InterPro" id="IPR025558">
    <property type="entry name" value="DUF4283"/>
</dbReference>
<evidence type="ECO:0008006" key="6">
    <source>
        <dbReference type="Google" id="ProtNLM"/>
    </source>
</evidence>